<keyword evidence="3" id="KW-1185">Reference proteome</keyword>
<dbReference type="KEGG" id="noy:EXE57_03705"/>
<proteinExistence type="predicted"/>
<accession>A0A4P7GHS8</accession>
<name>A0A4P7GHS8_9ACTN</name>
<reference evidence="2 3" key="1">
    <citation type="submission" date="2019-03" db="EMBL/GenBank/DDBJ databases">
        <title>Three New Species of Nocardioides, Nocardioides euryhalodurans sp. nov., Nocardioides seonyuensis sp. nov. and Nocardioides eburneoflavus sp. nov., Iolated from Soil.</title>
        <authorList>
            <person name="Roh S.G."/>
            <person name="Lee C."/>
            <person name="Kim M.-K."/>
            <person name="Kim S.B."/>
        </authorList>
    </citation>
    <scope>NUCLEOTIDE SEQUENCE [LARGE SCALE GENOMIC DNA]</scope>
    <source>
        <strain evidence="2 3">MMS17-SY117</strain>
    </source>
</reference>
<dbReference type="OrthoDB" id="3789459at2"/>
<organism evidence="2 3">
    <name type="scientific">Nocardioides euryhalodurans</name>
    <dbReference type="NCBI Taxonomy" id="2518370"/>
    <lineage>
        <taxon>Bacteria</taxon>
        <taxon>Bacillati</taxon>
        <taxon>Actinomycetota</taxon>
        <taxon>Actinomycetes</taxon>
        <taxon>Propionibacteriales</taxon>
        <taxon>Nocardioidaceae</taxon>
        <taxon>Nocardioides</taxon>
    </lineage>
</organism>
<protein>
    <submittedName>
        <fullName evidence="2">Uncharacterized protein</fullName>
    </submittedName>
</protein>
<evidence type="ECO:0000313" key="3">
    <source>
        <dbReference type="Proteomes" id="UP000294894"/>
    </source>
</evidence>
<sequence length="190" mass="20186">MLAVTAHPLARRPLVLGVLLAGALVLTALLVPAGPEPVAPPGRALAADRTAPLEVLRGWDRDRARAWRRGDGEALAELYVPGSRAGRADAALLEAYAGRGLRVTGVRMQLAAVEVVARTGDRLELLVTDRLGRTVARGGGGSFSLPGDDWSRRRVVMVRSGTRWQVAEVRDRAQARPEASTADTSGSSNR</sequence>
<evidence type="ECO:0000256" key="1">
    <source>
        <dbReference type="SAM" id="MobiDB-lite"/>
    </source>
</evidence>
<evidence type="ECO:0000313" key="2">
    <source>
        <dbReference type="EMBL" id="QBR91470.1"/>
    </source>
</evidence>
<dbReference type="Proteomes" id="UP000294894">
    <property type="component" value="Chromosome"/>
</dbReference>
<gene>
    <name evidence="2" type="ORF">EXE57_03705</name>
</gene>
<dbReference type="EMBL" id="CP038267">
    <property type="protein sequence ID" value="QBR91470.1"/>
    <property type="molecule type" value="Genomic_DNA"/>
</dbReference>
<feature type="region of interest" description="Disordered" evidence="1">
    <location>
        <begin position="168"/>
        <end position="190"/>
    </location>
</feature>
<feature type="compositionally biased region" description="Polar residues" evidence="1">
    <location>
        <begin position="181"/>
        <end position="190"/>
    </location>
</feature>
<dbReference type="RefSeq" id="WP_135074118.1">
    <property type="nucleotide sequence ID" value="NZ_CP038267.1"/>
</dbReference>
<dbReference type="AlphaFoldDB" id="A0A4P7GHS8"/>